<dbReference type="PANTHER" id="PTHR43547">
    <property type="entry name" value="TWO-COMPONENT HISTIDINE KINASE"/>
    <property type="match status" value="1"/>
</dbReference>
<dbReference type="EC" id="2.7.13.3" evidence="2"/>
<dbReference type="Gene3D" id="3.30.565.10">
    <property type="entry name" value="Histidine kinase-like ATPase, C-terminal domain"/>
    <property type="match status" value="2"/>
</dbReference>
<gene>
    <name evidence="8" type="ORF">J7I42_18075</name>
</gene>
<evidence type="ECO:0000259" key="7">
    <source>
        <dbReference type="PROSITE" id="PS50110"/>
    </source>
</evidence>
<comment type="catalytic activity">
    <reaction evidence="1">
        <text>ATP + protein L-histidine = ADP + protein N-phospho-L-histidine.</text>
        <dbReference type="EC" id="2.7.13.3"/>
    </reaction>
</comment>
<dbReference type="Gene3D" id="1.10.287.130">
    <property type="match status" value="2"/>
</dbReference>
<dbReference type="InterPro" id="IPR036890">
    <property type="entry name" value="HATPase_C_sf"/>
</dbReference>
<dbReference type="InterPro" id="IPR011006">
    <property type="entry name" value="CheY-like_superfamily"/>
</dbReference>
<evidence type="ECO:0000259" key="6">
    <source>
        <dbReference type="PROSITE" id="PS50109"/>
    </source>
</evidence>
<proteinExistence type="predicted"/>
<dbReference type="Pfam" id="PF00512">
    <property type="entry name" value="HisKA"/>
    <property type="match status" value="2"/>
</dbReference>
<dbReference type="InterPro" id="IPR003661">
    <property type="entry name" value="HisK_dim/P_dom"/>
</dbReference>
<dbReference type="Proteomes" id="UP000677244">
    <property type="component" value="Unassembled WGS sequence"/>
</dbReference>
<dbReference type="CDD" id="cd00082">
    <property type="entry name" value="HisKA"/>
    <property type="match status" value="2"/>
</dbReference>
<dbReference type="SUPFAM" id="SSF47384">
    <property type="entry name" value="Homodimeric domain of signal transducing histidine kinase"/>
    <property type="match status" value="2"/>
</dbReference>
<feature type="modified residue" description="4-aspartylphosphate" evidence="4">
    <location>
        <position position="678"/>
    </location>
</feature>
<dbReference type="InterPro" id="IPR005467">
    <property type="entry name" value="His_kinase_dom"/>
</dbReference>
<dbReference type="SMART" id="SM00387">
    <property type="entry name" value="HATPase_c"/>
    <property type="match status" value="2"/>
</dbReference>
<dbReference type="Pfam" id="PF02518">
    <property type="entry name" value="HATPase_c"/>
    <property type="match status" value="2"/>
</dbReference>
<dbReference type="Gene3D" id="3.30.450.20">
    <property type="entry name" value="PAS domain"/>
    <property type="match status" value="1"/>
</dbReference>
<evidence type="ECO:0000313" key="9">
    <source>
        <dbReference type="Proteomes" id="UP000677244"/>
    </source>
</evidence>
<evidence type="ECO:0000256" key="5">
    <source>
        <dbReference type="SAM" id="Coils"/>
    </source>
</evidence>
<dbReference type="EMBL" id="JAGHKO010000004">
    <property type="protein sequence ID" value="MBO9202199.1"/>
    <property type="molecule type" value="Genomic_DNA"/>
</dbReference>
<reference evidence="8 9" key="1">
    <citation type="submission" date="2021-03" db="EMBL/GenBank/DDBJ databases">
        <title>Assistant Professor.</title>
        <authorList>
            <person name="Huq M.A."/>
        </authorList>
    </citation>
    <scope>NUCLEOTIDE SEQUENCE [LARGE SCALE GENOMIC DNA]</scope>
    <source>
        <strain evidence="8 9">MAH-29</strain>
    </source>
</reference>
<dbReference type="InterPro" id="IPR004358">
    <property type="entry name" value="Sig_transdc_His_kin-like_C"/>
</dbReference>
<evidence type="ECO:0000256" key="3">
    <source>
        <dbReference type="ARBA" id="ARBA00022553"/>
    </source>
</evidence>
<keyword evidence="3 4" id="KW-0597">Phosphoprotein</keyword>
<evidence type="ECO:0000313" key="8">
    <source>
        <dbReference type="EMBL" id="MBO9202199.1"/>
    </source>
</evidence>
<dbReference type="SMART" id="SM00448">
    <property type="entry name" value="REC"/>
    <property type="match status" value="1"/>
</dbReference>
<dbReference type="SMART" id="SM00388">
    <property type="entry name" value="HisKA"/>
    <property type="match status" value="2"/>
</dbReference>
<comment type="caution">
    <text evidence="8">The sequence shown here is derived from an EMBL/GenBank/DDBJ whole genome shotgun (WGS) entry which is preliminary data.</text>
</comment>
<dbReference type="Pfam" id="PF00072">
    <property type="entry name" value="Response_reg"/>
    <property type="match status" value="1"/>
</dbReference>
<evidence type="ECO:0000256" key="4">
    <source>
        <dbReference type="PROSITE-ProRule" id="PRU00169"/>
    </source>
</evidence>
<dbReference type="PANTHER" id="PTHR43547:SF2">
    <property type="entry name" value="HYBRID SIGNAL TRANSDUCTION HISTIDINE KINASE C"/>
    <property type="match status" value="1"/>
</dbReference>
<dbReference type="PROSITE" id="PS50110">
    <property type="entry name" value="RESPONSE_REGULATORY"/>
    <property type="match status" value="1"/>
</dbReference>
<feature type="domain" description="Histidine kinase" evidence="6">
    <location>
        <begin position="788"/>
        <end position="1013"/>
    </location>
</feature>
<keyword evidence="9" id="KW-1185">Reference proteome</keyword>
<evidence type="ECO:0000256" key="1">
    <source>
        <dbReference type="ARBA" id="ARBA00000085"/>
    </source>
</evidence>
<dbReference type="PROSITE" id="PS50109">
    <property type="entry name" value="HIS_KIN"/>
    <property type="match status" value="2"/>
</dbReference>
<evidence type="ECO:0000256" key="2">
    <source>
        <dbReference type="ARBA" id="ARBA00012438"/>
    </source>
</evidence>
<dbReference type="SUPFAM" id="SSF52172">
    <property type="entry name" value="CheY-like"/>
    <property type="match status" value="1"/>
</dbReference>
<accession>A0ABS3YW92</accession>
<feature type="coiled-coil region" evidence="5">
    <location>
        <begin position="758"/>
        <end position="785"/>
    </location>
</feature>
<dbReference type="RefSeq" id="WP_209140249.1">
    <property type="nucleotide sequence ID" value="NZ_JAGHKO010000004.1"/>
</dbReference>
<dbReference type="Gene3D" id="3.40.50.2300">
    <property type="match status" value="1"/>
</dbReference>
<dbReference type="SUPFAM" id="SSF55874">
    <property type="entry name" value="ATPase domain of HSP90 chaperone/DNA topoisomerase II/histidine kinase"/>
    <property type="match status" value="2"/>
</dbReference>
<keyword evidence="5" id="KW-0175">Coiled coil</keyword>
<feature type="domain" description="Histidine kinase" evidence="6">
    <location>
        <begin position="361"/>
        <end position="579"/>
    </location>
</feature>
<dbReference type="InterPro" id="IPR003594">
    <property type="entry name" value="HATPase_dom"/>
</dbReference>
<sequence>MAYINMNKNISITKQLDFLSGGGEMGERIRNFDWGNSQLGDPESWEQGLKTCIRIILTSAQPMFVWWGPSRINIYNDQYAHFLGVKHPLALGAKAEDVWAEVWDLLVPKIESVERNEGTYDDSMLFIMERKGYQEEVYVSFCYSPVPGNDGSMKGLFCVCADNTERVINERSLQTLRDLGAIAFDEKSLDVIYRNIAEALGKNHKDFPFATVYKIENNNNTAVAAASAGTNNKQYILPAAIELGTSTKSTRDFGEAYAANKMTLSEVNTEIKDIPKGEWRSAASQFVYIPISAVGSNHPYAIIFAALNPYRLFDNNFKQFCELIGERASLEINKMLAIEEERKRAAELEKIDKAKTVFFSNISHEFRTPLTLILNPLEELLHQPSGNLSAIERKNIETTHRNAVRLLKLVNTLLDFSRIESGRQQANYALTDLVALTRNLVANFRAVIEKAGMKLVIKTDTIVRPVYVDRHMWEKIVFNLLSNAFKYTLAGTITVELSAEDQYAVLKIMDTGVGIPEAELPHMFERFHRVQNVTGRTFEGTGIGLSLIKEFTLLHKGDIGVISELGKGSTFTVRIPLGKEHLPKQQITRVHQGDQEDAMITNMFVEEAGTLLVKNNAAHVNATDGNGMPLILVVDDNADMREHLQSVLMPHFKVITAIHGQDALQKIQQQPPSLILTDIMMPVLDGIGLLQEVKANKATAHIPVILLTARAGEESKIVGWETGADDYLTKPFSSKELISRIASQIKTQQIRTEALMDIAEQKKYAKKLEEMNRELTKMNEELTSFAYVSSHDLQEPLRKIQMFSKRILEKEINVLSDEGKNFFYRMDNAANRMQLLINDLLTYSRTNTSQKHFEKTDLNSLLAEVKQELWEKITATGAVIECGRLPILPIISFQFKQLFTNLITNSIKFARTNVPPHITIKSEVVDGKTIDKAAVNMEKKYWHISLADNGTGFDPKFSEQIFGLFQRLHGRKDYEGTGIGLAIAKKVVENHNGFIMAEGKENEGATIHLYLPA</sequence>
<feature type="domain" description="Response regulatory" evidence="7">
    <location>
        <begin position="630"/>
        <end position="745"/>
    </location>
</feature>
<dbReference type="CDD" id="cd17574">
    <property type="entry name" value="REC_OmpR"/>
    <property type="match status" value="1"/>
</dbReference>
<dbReference type="InterPro" id="IPR036097">
    <property type="entry name" value="HisK_dim/P_sf"/>
</dbReference>
<dbReference type="PRINTS" id="PR00344">
    <property type="entry name" value="BCTRLSENSOR"/>
</dbReference>
<dbReference type="InterPro" id="IPR001789">
    <property type="entry name" value="Sig_transdc_resp-reg_receiver"/>
</dbReference>
<protein>
    <recommendedName>
        <fullName evidence="2">histidine kinase</fullName>
        <ecNumber evidence="2">2.7.13.3</ecNumber>
    </recommendedName>
</protein>
<name>A0ABS3YW92_9BACT</name>
<organism evidence="8 9">
    <name type="scientific">Niastella soli</name>
    <dbReference type="NCBI Taxonomy" id="2821487"/>
    <lineage>
        <taxon>Bacteria</taxon>
        <taxon>Pseudomonadati</taxon>
        <taxon>Bacteroidota</taxon>
        <taxon>Chitinophagia</taxon>
        <taxon>Chitinophagales</taxon>
        <taxon>Chitinophagaceae</taxon>
        <taxon>Niastella</taxon>
    </lineage>
</organism>